<feature type="region of interest" description="Disordered" evidence="1">
    <location>
        <begin position="93"/>
        <end position="133"/>
    </location>
</feature>
<feature type="compositionally biased region" description="Low complexity" evidence="1">
    <location>
        <begin position="93"/>
        <end position="103"/>
    </location>
</feature>
<dbReference type="InterPro" id="IPR011333">
    <property type="entry name" value="SKP1/BTB/POZ_sf"/>
</dbReference>
<organism evidence="3 4">
    <name type="scientific">Papiliotrema laurentii</name>
    <name type="common">Cryptococcus laurentii</name>
    <dbReference type="NCBI Taxonomy" id="5418"/>
    <lineage>
        <taxon>Eukaryota</taxon>
        <taxon>Fungi</taxon>
        <taxon>Dikarya</taxon>
        <taxon>Basidiomycota</taxon>
        <taxon>Agaricomycotina</taxon>
        <taxon>Tremellomycetes</taxon>
        <taxon>Tremellales</taxon>
        <taxon>Rhynchogastremaceae</taxon>
        <taxon>Papiliotrema</taxon>
    </lineage>
</organism>
<feature type="compositionally biased region" description="Acidic residues" evidence="1">
    <location>
        <begin position="246"/>
        <end position="255"/>
    </location>
</feature>
<evidence type="ECO:0000313" key="4">
    <source>
        <dbReference type="Proteomes" id="UP001182556"/>
    </source>
</evidence>
<dbReference type="SUPFAM" id="SSF74924">
    <property type="entry name" value="Cap-Gly domain"/>
    <property type="match status" value="1"/>
</dbReference>
<feature type="region of interest" description="Disordered" evidence="1">
    <location>
        <begin position="607"/>
        <end position="718"/>
    </location>
</feature>
<dbReference type="SUPFAM" id="SSF54695">
    <property type="entry name" value="POZ domain"/>
    <property type="match status" value="1"/>
</dbReference>
<feature type="region of interest" description="Disordered" evidence="1">
    <location>
        <begin position="238"/>
        <end position="259"/>
    </location>
</feature>
<evidence type="ECO:0000259" key="2">
    <source>
        <dbReference type="PROSITE" id="PS50097"/>
    </source>
</evidence>
<dbReference type="PANTHER" id="PTHR22427:SF7">
    <property type="entry name" value="GH15728P"/>
    <property type="match status" value="1"/>
</dbReference>
<keyword evidence="4" id="KW-1185">Reference proteome</keyword>
<dbReference type="Gene3D" id="2.30.30.190">
    <property type="entry name" value="CAP Gly-rich-like domain"/>
    <property type="match status" value="1"/>
</dbReference>
<dbReference type="Proteomes" id="UP001182556">
    <property type="component" value="Unassembled WGS sequence"/>
</dbReference>
<sequence>MDPLAKPLRNGETPIAPLAFLPPETVERRVEISTEEWARDLRALFVHAKERFGDVSWESEEGQERVWGHKGVCLTSPPEAFKERYFISRPFSRSPTSLRSPSPHLLPPLFPSARTDTPLSSSRLSPLPGRSSSLSVNTIQSDWTVRATSNDDTVLRLTHGDTPELFQAQLEWLYTGEGFGDVVEWISAEDDSGLGGSIRDSLGRHGGIHERRDKLGQDLTYMWRSKLYADIKIHLDTSPSLSSDPSSDDDSDDSTDSLSSTATFTSHEFILVSRSPYFASVLLNPNSFSEHQGDIHLPTPPFTPASLHFCLGWIYAGHLDFSNRSFDLTTAFQIHRAAAYLQLDALVEEIQARVVWDFCHGFTTTRGKVHCKRCPLRAARVWRFASATDVGAVVLAARAKEHVIVTWTEAWGREVALADEPDRKDLVDQVIRRITPDNVIAAFRSVGVVNARMDAALRAKGREAASWVDKLETMVESVQQAARRILFSNFGKVVEGREMWDLLSGKGFNDDLLDLVGKELLEAVGTSTGCVEGPRVYQAIVSSILLKVDPTTLQTVLPPRGRTRQQVEAIKDGVVGHIRRRWMQVRDLGGFDDIENWALKEISDGVLTPRQPVPRSSSPPGSSGLRRLRLSSSASTNSVTSARSVSAPHPRMQESMVGPRARTTTLNTARSARPPLRTMKPVAFPAAPNGSSGAKPPKINPTLRSASASTDDAPEARTPRTAALPAGVERFKGKGVELNVGVPCIVSLASKRARFRAAIKYIGQVAHTRGPWVGLEVDDLDRLGVETLPAGVRGGVHYFHLTPPNEDAMDEARLVRQRRIESIRETLRVGSRAYGAYNNAVGMGSIDPLRMRAGSTGKLSVPGAMAGGPTKRSVSPFMEYGQGFGFENPRALFVRPSEIVFVMGAE</sequence>
<comment type="caution">
    <text evidence="3">The sequence shown here is derived from an EMBL/GenBank/DDBJ whole genome shotgun (WGS) entry which is preliminary data.</text>
</comment>
<evidence type="ECO:0000313" key="3">
    <source>
        <dbReference type="EMBL" id="KAK1926373.1"/>
    </source>
</evidence>
<dbReference type="InterPro" id="IPR036859">
    <property type="entry name" value="CAP-Gly_dom_sf"/>
</dbReference>
<feature type="domain" description="BTB" evidence="2">
    <location>
        <begin position="252"/>
        <end position="323"/>
    </location>
</feature>
<gene>
    <name evidence="3" type="ORF">DB88DRAFT_435180</name>
</gene>
<proteinExistence type="predicted"/>
<protein>
    <recommendedName>
        <fullName evidence="2">BTB domain-containing protein</fullName>
    </recommendedName>
</protein>
<dbReference type="AlphaFoldDB" id="A0AAD9FUI6"/>
<feature type="compositionally biased region" description="Low complexity" evidence="1">
    <location>
        <begin position="118"/>
        <end position="133"/>
    </location>
</feature>
<name>A0AAD9FUI6_PAPLA</name>
<dbReference type="EMBL" id="JAODAN010000002">
    <property type="protein sequence ID" value="KAK1926373.1"/>
    <property type="molecule type" value="Genomic_DNA"/>
</dbReference>
<accession>A0AAD9FUI6</accession>
<dbReference type="PANTHER" id="PTHR22427">
    <property type="entry name" value="GH15728P"/>
    <property type="match status" value="1"/>
</dbReference>
<dbReference type="Pfam" id="PF00651">
    <property type="entry name" value="BTB"/>
    <property type="match status" value="1"/>
</dbReference>
<evidence type="ECO:0000256" key="1">
    <source>
        <dbReference type="SAM" id="MobiDB-lite"/>
    </source>
</evidence>
<feature type="compositionally biased region" description="Low complexity" evidence="1">
    <location>
        <begin position="608"/>
        <end position="647"/>
    </location>
</feature>
<dbReference type="PROSITE" id="PS50097">
    <property type="entry name" value="BTB"/>
    <property type="match status" value="1"/>
</dbReference>
<dbReference type="InterPro" id="IPR000210">
    <property type="entry name" value="BTB/POZ_dom"/>
</dbReference>
<reference evidence="3" key="1">
    <citation type="submission" date="2023-02" db="EMBL/GenBank/DDBJ databases">
        <title>Identification and recombinant expression of a fungal hydrolase from Papiliotrema laurentii that hydrolyzes apple cutin and clears colloidal polyester polyurethane.</title>
        <authorList>
            <consortium name="DOE Joint Genome Institute"/>
            <person name="Roman V.A."/>
            <person name="Bojanowski C."/>
            <person name="Crable B.R."/>
            <person name="Wagner D.N."/>
            <person name="Hung C.S."/>
            <person name="Nadeau L.J."/>
            <person name="Schratz L."/>
            <person name="Haridas S."/>
            <person name="Pangilinan J."/>
            <person name="Lipzen A."/>
            <person name="Na H."/>
            <person name="Yan M."/>
            <person name="Ng V."/>
            <person name="Grigoriev I.V."/>
            <person name="Spatafora J.W."/>
            <person name="Barlow D."/>
            <person name="Biffinger J."/>
            <person name="Kelley-Loughnane N."/>
            <person name="Varaljay V.A."/>
            <person name="Crookes-Goodson W.J."/>
        </authorList>
    </citation>
    <scope>NUCLEOTIDE SEQUENCE</scope>
    <source>
        <strain evidence="3">5307AH</strain>
    </source>
</reference>
<dbReference type="Gene3D" id="3.30.710.10">
    <property type="entry name" value="Potassium Channel Kv1.1, Chain A"/>
    <property type="match status" value="1"/>
</dbReference>